<dbReference type="InterPro" id="IPR052895">
    <property type="entry name" value="HetReg/Transcr_Mod"/>
</dbReference>
<comment type="caution">
    <text evidence="2">The sequence shown here is derived from an EMBL/GenBank/DDBJ whole genome shotgun (WGS) entry which is preliminary data.</text>
</comment>
<reference evidence="2" key="1">
    <citation type="submission" date="2021-06" db="EMBL/GenBank/DDBJ databases">
        <title>Comparative genomics, transcriptomics and evolutionary studies reveal genomic signatures of adaptation to plant cell wall in hemibiotrophic fungi.</title>
        <authorList>
            <consortium name="DOE Joint Genome Institute"/>
            <person name="Baroncelli R."/>
            <person name="Diaz J.F."/>
            <person name="Benocci T."/>
            <person name="Peng M."/>
            <person name="Battaglia E."/>
            <person name="Haridas S."/>
            <person name="Andreopoulos W."/>
            <person name="Labutti K."/>
            <person name="Pangilinan J."/>
            <person name="Floch G.L."/>
            <person name="Makela M.R."/>
            <person name="Henrissat B."/>
            <person name="Grigoriev I.V."/>
            <person name="Crouch J.A."/>
            <person name="De Vries R.P."/>
            <person name="Sukno S.A."/>
            <person name="Thon M.R."/>
        </authorList>
    </citation>
    <scope>NUCLEOTIDE SEQUENCE</scope>
    <source>
        <strain evidence="2">CBS 125086</strain>
    </source>
</reference>
<name>A0AAD8QB62_9PEZI</name>
<evidence type="ECO:0000313" key="3">
    <source>
        <dbReference type="Proteomes" id="UP001230504"/>
    </source>
</evidence>
<dbReference type="InterPro" id="IPR010730">
    <property type="entry name" value="HET"/>
</dbReference>
<dbReference type="GeneID" id="85437744"/>
<dbReference type="RefSeq" id="XP_060419915.1">
    <property type="nucleotide sequence ID" value="XM_060553504.1"/>
</dbReference>
<protein>
    <submittedName>
        <fullName evidence="2">Heterokaryon incompatibility</fullName>
    </submittedName>
</protein>
<sequence length="122" mass="13945">MLSALRRLRLPTKPRMSWIDAICTNQSSVPERNHQLGLMPRIYSEAASVVVYLGESSEVENSDDAMDWLRESQESSLTSGRQTVQGSIPSLLRRPWFLRTWVLQEIQLERRATVVCVSREVG</sequence>
<accession>A0AAD8QB62</accession>
<evidence type="ECO:0000259" key="1">
    <source>
        <dbReference type="Pfam" id="PF06985"/>
    </source>
</evidence>
<feature type="domain" description="Heterokaryon incompatibility" evidence="1">
    <location>
        <begin position="3"/>
        <end position="105"/>
    </location>
</feature>
<dbReference type="Pfam" id="PF06985">
    <property type="entry name" value="HET"/>
    <property type="match status" value="1"/>
</dbReference>
<dbReference type="Proteomes" id="UP001230504">
    <property type="component" value="Unassembled WGS sequence"/>
</dbReference>
<evidence type="ECO:0000313" key="2">
    <source>
        <dbReference type="EMBL" id="KAK1599326.1"/>
    </source>
</evidence>
<dbReference type="PANTHER" id="PTHR24148">
    <property type="entry name" value="ANKYRIN REPEAT DOMAIN-CONTAINING PROTEIN 39 HOMOLOG-RELATED"/>
    <property type="match status" value="1"/>
</dbReference>
<proteinExistence type="predicted"/>
<organism evidence="2 3">
    <name type="scientific">Colletotrichum navitas</name>
    <dbReference type="NCBI Taxonomy" id="681940"/>
    <lineage>
        <taxon>Eukaryota</taxon>
        <taxon>Fungi</taxon>
        <taxon>Dikarya</taxon>
        <taxon>Ascomycota</taxon>
        <taxon>Pezizomycotina</taxon>
        <taxon>Sordariomycetes</taxon>
        <taxon>Hypocreomycetidae</taxon>
        <taxon>Glomerellales</taxon>
        <taxon>Glomerellaceae</taxon>
        <taxon>Colletotrichum</taxon>
        <taxon>Colletotrichum graminicola species complex</taxon>
    </lineage>
</organism>
<gene>
    <name evidence="2" type="ORF">LY79DRAFT_504377</name>
</gene>
<dbReference type="PANTHER" id="PTHR24148:SF73">
    <property type="entry name" value="HET DOMAIN PROTEIN (AFU_ORTHOLOGUE AFUA_8G01020)"/>
    <property type="match status" value="1"/>
</dbReference>
<dbReference type="EMBL" id="JAHLJV010000002">
    <property type="protein sequence ID" value="KAK1599326.1"/>
    <property type="molecule type" value="Genomic_DNA"/>
</dbReference>
<dbReference type="AlphaFoldDB" id="A0AAD8QB62"/>
<keyword evidence="3" id="KW-1185">Reference proteome</keyword>